<evidence type="ECO:0000313" key="4">
    <source>
        <dbReference type="Proteomes" id="UP000007305"/>
    </source>
</evidence>
<reference evidence="4" key="1">
    <citation type="submission" date="2015-12" db="EMBL/GenBank/DDBJ databases">
        <title>Update maize B73 reference genome by single molecule sequencing technologies.</title>
        <authorList>
            <consortium name="Maize Genome Sequencing Project"/>
            <person name="Ware D."/>
        </authorList>
    </citation>
    <scope>NUCLEOTIDE SEQUENCE [LARGE SCALE GENOMIC DNA]</scope>
    <source>
        <strain evidence="4">cv. B73</strain>
    </source>
</reference>
<evidence type="ECO:0000256" key="2">
    <source>
        <dbReference type="SAM" id="SignalP"/>
    </source>
</evidence>
<feature type="signal peptide" evidence="2">
    <location>
        <begin position="1"/>
        <end position="26"/>
    </location>
</feature>
<feature type="compositionally biased region" description="Basic and acidic residues" evidence="1">
    <location>
        <begin position="322"/>
        <end position="350"/>
    </location>
</feature>
<name>A0A804MXQ7_MAIZE</name>
<dbReference type="InParanoid" id="A0A804MXQ7"/>
<feature type="region of interest" description="Disordered" evidence="1">
    <location>
        <begin position="244"/>
        <end position="421"/>
    </location>
</feature>
<feature type="region of interest" description="Disordered" evidence="1">
    <location>
        <begin position="150"/>
        <end position="192"/>
    </location>
</feature>
<feature type="chain" id="PRO_5032379935" evidence="2">
    <location>
        <begin position="27"/>
        <end position="421"/>
    </location>
</feature>
<feature type="compositionally biased region" description="Basic and acidic residues" evidence="1">
    <location>
        <begin position="412"/>
        <end position="421"/>
    </location>
</feature>
<evidence type="ECO:0000313" key="3">
    <source>
        <dbReference type="EnsemblPlants" id="Zm00001eb119560_P001"/>
    </source>
</evidence>
<sequence>MKHVGYTSAGVVIVHKQLLVLGVVVGAELDDVAMANPANQLHLLLEVAAPGAHLLAEPLDDDRGGVLQHGPVRRPERALAEDLGGGAEQILQVERQRRALEEDHPVALPGLADDGLGLRRLPPLLLPALPAGPSRVVVVVVAALPVAECEEQHRGDGEREDAAADGDGEDGRLAEPDPPRPRGGGGGGGRSCCGRARQVVARECGVGEAEEGRWHGPVEAVVGEVEELERGEAEVRDAAGERVVGEVERDKAGEAGERAGDAAAEAVGGEVERLERGEPREPGRERAGEGVAVEVEPRERGQAQEVGGERARQVVGAQAEQLQRREAAERAGLHGAREAQPREVQRHDARAVGAAGDSRPARSGAGAGERGGGPVDARARGGAAAHAGEERQQRRLVGVGLGGGEAGEVGEVEARRGRWVR</sequence>
<evidence type="ECO:0000256" key="1">
    <source>
        <dbReference type="SAM" id="MobiDB-lite"/>
    </source>
</evidence>
<feature type="compositionally biased region" description="Basic and acidic residues" evidence="1">
    <location>
        <begin position="150"/>
        <end position="162"/>
    </location>
</feature>
<proteinExistence type="predicted"/>
<feature type="compositionally biased region" description="Basic and acidic residues" evidence="1">
    <location>
        <begin position="270"/>
        <end position="288"/>
    </location>
</feature>
<feature type="compositionally biased region" description="Basic and acidic residues" evidence="1">
    <location>
        <begin position="169"/>
        <end position="180"/>
    </location>
</feature>
<organism evidence="3 4">
    <name type="scientific">Zea mays</name>
    <name type="common">Maize</name>
    <dbReference type="NCBI Taxonomy" id="4577"/>
    <lineage>
        <taxon>Eukaryota</taxon>
        <taxon>Viridiplantae</taxon>
        <taxon>Streptophyta</taxon>
        <taxon>Embryophyta</taxon>
        <taxon>Tracheophyta</taxon>
        <taxon>Spermatophyta</taxon>
        <taxon>Magnoliopsida</taxon>
        <taxon>Liliopsida</taxon>
        <taxon>Poales</taxon>
        <taxon>Poaceae</taxon>
        <taxon>PACMAD clade</taxon>
        <taxon>Panicoideae</taxon>
        <taxon>Andropogonodae</taxon>
        <taxon>Andropogoneae</taxon>
        <taxon>Tripsacinae</taxon>
        <taxon>Zea</taxon>
    </lineage>
</organism>
<reference evidence="3" key="2">
    <citation type="submission" date="2019-07" db="EMBL/GenBank/DDBJ databases">
        <authorList>
            <person name="Seetharam A."/>
            <person name="Woodhouse M."/>
            <person name="Cannon E."/>
        </authorList>
    </citation>
    <scope>NUCLEOTIDE SEQUENCE [LARGE SCALE GENOMIC DNA]</scope>
    <source>
        <strain evidence="3">cv. B73</strain>
    </source>
</reference>
<dbReference type="EnsemblPlants" id="Zm00001eb119560_T001">
    <property type="protein sequence ID" value="Zm00001eb119560_P001"/>
    <property type="gene ID" value="Zm00001eb119560"/>
</dbReference>
<feature type="compositionally biased region" description="Gly residues" evidence="1">
    <location>
        <begin position="365"/>
        <end position="374"/>
    </location>
</feature>
<reference evidence="3" key="3">
    <citation type="submission" date="2021-05" db="UniProtKB">
        <authorList>
            <consortium name="EnsemblPlants"/>
        </authorList>
    </citation>
    <scope>IDENTIFICATION</scope>
    <source>
        <strain evidence="3">cv. B73</strain>
    </source>
</reference>
<protein>
    <submittedName>
        <fullName evidence="3">Uncharacterized protein</fullName>
    </submittedName>
</protein>
<feature type="compositionally biased region" description="Basic and acidic residues" evidence="1">
    <location>
        <begin position="295"/>
        <end position="312"/>
    </location>
</feature>
<feature type="compositionally biased region" description="Basic and acidic residues" evidence="1">
    <location>
        <begin position="244"/>
        <end position="260"/>
    </location>
</feature>
<keyword evidence="2" id="KW-0732">Signal</keyword>
<dbReference type="AlphaFoldDB" id="A0A804MXQ7"/>
<feature type="compositionally biased region" description="Gly residues" evidence="1">
    <location>
        <begin position="182"/>
        <end position="191"/>
    </location>
</feature>
<accession>A0A804MXQ7</accession>
<dbReference type="Proteomes" id="UP000007305">
    <property type="component" value="Chromosome 3"/>
</dbReference>
<keyword evidence="4" id="KW-1185">Reference proteome</keyword>
<dbReference type="Gramene" id="Zm00001eb119560_T001">
    <property type="protein sequence ID" value="Zm00001eb119560_P001"/>
    <property type="gene ID" value="Zm00001eb119560"/>
</dbReference>
<feature type="compositionally biased region" description="Low complexity" evidence="1">
    <location>
        <begin position="353"/>
        <end position="364"/>
    </location>
</feature>